<gene>
    <name evidence="1" type="ORF">LCGC14_0917350</name>
</gene>
<organism evidence="1">
    <name type="scientific">marine sediment metagenome</name>
    <dbReference type="NCBI Taxonomy" id="412755"/>
    <lineage>
        <taxon>unclassified sequences</taxon>
        <taxon>metagenomes</taxon>
        <taxon>ecological metagenomes</taxon>
    </lineage>
</organism>
<protein>
    <submittedName>
        <fullName evidence="1">Uncharacterized protein</fullName>
    </submittedName>
</protein>
<sequence length="87" mass="9992">MKEVDELVERTRLTPDEIINFCERKVAGEWHLTSDFVKAVTIAQQDKMLKDPDLALIDRGDFVELPKGKLGWEKYYTAIPLAKEVGK</sequence>
<proteinExistence type="predicted"/>
<evidence type="ECO:0000313" key="1">
    <source>
        <dbReference type="EMBL" id="KKN22234.1"/>
    </source>
</evidence>
<comment type="caution">
    <text evidence="1">The sequence shown here is derived from an EMBL/GenBank/DDBJ whole genome shotgun (WGS) entry which is preliminary data.</text>
</comment>
<dbReference type="EMBL" id="LAZR01003080">
    <property type="protein sequence ID" value="KKN22234.1"/>
    <property type="molecule type" value="Genomic_DNA"/>
</dbReference>
<reference evidence="1" key="1">
    <citation type="journal article" date="2015" name="Nature">
        <title>Complex archaea that bridge the gap between prokaryotes and eukaryotes.</title>
        <authorList>
            <person name="Spang A."/>
            <person name="Saw J.H."/>
            <person name="Jorgensen S.L."/>
            <person name="Zaremba-Niedzwiedzka K."/>
            <person name="Martijn J."/>
            <person name="Lind A.E."/>
            <person name="van Eijk R."/>
            <person name="Schleper C."/>
            <person name="Guy L."/>
            <person name="Ettema T.J."/>
        </authorList>
    </citation>
    <scope>NUCLEOTIDE SEQUENCE</scope>
</reference>
<name>A0A0F9NWM1_9ZZZZ</name>
<dbReference type="AlphaFoldDB" id="A0A0F9NWM1"/>
<accession>A0A0F9NWM1</accession>